<dbReference type="AlphaFoldDB" id="A0AAD9SG03"/>
<evidence type="ECO:0000256" key="8">
    <source>
        <dbReference type="SAM" id="MobiDB-lite"/>
    </source>
</evidence>
<keyword evidence="3" id="KW-0813">Transport</keyword>
<dbReference type="InterPro" id="IPR050814">
    <property type="entry name" value="Myo-inositol_Transporter"/>
</dbReference>
<dbReference type="GO" id="GO:1904679">
    <property type="term" value="P:myo-inositol import across plasma membrane"/>
    <property type="evidence" value="ECO:0007669"/>
    <property type="project" value="TreeGrafter"/>
</dbReference>
<dbReference type="Pfam" id="PF00083">
    <property type="entry name" value="Sugar_tr"/>
    <property type="match status" value="1"/>
</dbReference>
<evidence type="ECO:0000256" key="2">
    <source>
        <dbReference type="ARBA" id="ARBA00010992"/>
    </source>
</evidence>
<feature type="transmembrane region" description="Helical" evidence="9">
    <location>
        <begin position="982"/>
        <end position="1004"/>
    </location>
</feature>
<feature type="transmembrane region" description="Helical" evidence="9">
    <location>
        <begin position="268"/>
        <end position="290"/>
    </location>
</feature>
<dbReference type="SUPFAM" id="SSF103473">
    <property type="entry name" value="MFS general substrate transporter"/>
    <property type="match status" value="1"/>
</dbReference>
<dbReference type="InterPro" id="IPR003663">
    <property type="entry name" value="Sugar/inositol_transpt"/>
</dbReference>
<proteinExistence type="inferred from homology"/>
<feature type="transmembrane region" description="Helical" evidence="9">
    <location>
        <begin position="447"/>
        <end position="468"/>
    </location>
</feature>
<dbReference type="GO" id="GO:0016020">
    <property type="term" value="C:membrane"/>
    <property type="evidence" value="ECO:0007669"/>
    <property type="project" value="UniProtKB-SubCell"/>
</dbReference>
<reference evidence="11" key="1">
    <citation type="submission" date="2023-06" db="EMBL/GenBank/DDBJ databases">
        <authorList>
            <person name="Noh H."/>
        </authorList>
    </citation>
    <scope>NUCLEOTIDE SEQUENCE</scope>
    <source>
        <strain evidence="11">DUCC20226</strain>
    </source>
</reference>
<keyword evidence="4 9" id="KW-0812">Transmembrane</keyword>
<evidence type="ECO:0000313" key="11">
    <source>
        <dbReference type="EMBL" id="KAK2607277.1"/>
    </source>
</evidence>
<dbReference type="PROSITE" id="PS00217">
    <property type="entry name" value="SUGAR_TRANSPORT_2"/>
    <property type="match status" value="1"/>
</dbReference>
<keyword evidence="5 9" id="KW-1133">Transmembrane helix</keyword>
<evidence type="ECO:0000256" key="5">
    <source>
        <dbReference type="ARBA" id="ARBA00022989"/>
    </source>
</evidence>
<dbReference type="PROSITE" id="PS50850">
    <property type="entry name" value="MFS"/>
    <property type="match status" value="1"/>
</dbReference>
<feature type="region of interest" description="Disordered" evidence="8">
    <location>
        <begin position="81"/>
        <end position="112"/>
    </location>
</feature>
<dbReference type="SUPFAM" id="SSF48097">
    <property type="entry name" value="Regulator of G-protein signaling, RGS"/>
    <property type="match status" value="1"/>
</dbReference>
<name>A0AAD9SG03_PHOAM</name>
<dbReference type="Gene3D" id="1.10.167.10">
    <property type="entry name" value="Regulator of G-protein Signalling 4, domain 2"/>
    <property type="match status" value="1"/>
</dbReference>
<feature type="transmembrane region" description="Helical" evidence="9">
    <location>
        <begin position="833"/>
        <end position="857"/>
    </location>
</feature>
<dbReference type="FunFam" id="1.20.1250.20:FF:000073">
    <property type="entry name" value="MFS myo-inositol transporter, putative"/>
    <property type="match status" value="1"/>
</dbReference>
<dbReference type="PANTHER" id="PTHR48020:SF12">
    <property type="entry name" value="PROTON MYO-INOSITOL COTRANSPORTER"/>
    <property type="match status" value="1"/>
</dbReference>
<feature type="transmembrane region" description="Helical" evidence="9">
    <location>
        <begin position="639"/>
        <end position="658"/>
    </location>
</feature>
<sequence>MLSESEIAKDIHDIEDGKPSRRSKLPSELSFEQVVKNTTAPPCSLGEFMDFLVYENRNAELLQFFIWYCDYIERWSELSPQQKSLSPPWEPDRQRGQKGLAAQTHRRDGSDRLNQILNIMEVVNSRKHPNWSLGTSETRVSSGISESRDPTATTRDPAPYITQQNSQRQTHTAMPLNSNPIDEQASDQRQPFRDEVNMIIKQYITNQAPRRLDISDEDLAACQKAASITTHPSALLRAFTAAEDLLKSDCFPRFVRNSQRNANKPRLIFVRVIALIIIMIGFLANQVLVLSSLSQFYRVLSIILWWPSFTILIAAIQGLCLLLQIRSLRQLRPWEQEQLDEEVDADDHGHELNSAAEVTTHISSDNDRRRSKQPAFGTAIRVTSRLSSSRNDDPLRKPSMQTFGPANKYRRRAFVKAYQAKPLTRKIWDDAVKTRNRNIKMLQDRTVFLSICWGGALSSVLTVVSLFIPGSGSPNVANMIHNWPRQRRVPESRDQGSSAFVRWEPFCLATGDSDYRTWKMDHPDNQQQAPLISNRDGEEDYEDGLDDAVGQAASLEAGKASSPGLFMWLLTFSAGIGGLLFGYDTGVISATLVSIDTSLSNRPLTSFDKSVITSATALFALLISPASSVLADRLGRKRVILLADLLFVLGSALQASSATVSLMIVGRAVVGAAVGAASFVVPLYLAELSPAAFRGRVVTMNIFFVTLGQVVAYVVGWAFAEFAAPETGWRWMVGLGAAPAALQLALVAGMPETPRWLVKAGRVGEARAVVRRVAGSGPGAGAEADVVLKDIEAEVREEEQAQKARRRPPALAARAQWLDGWDELLAVRRNRRALAIACLLQGLQQLCGFNSLMYFSATIFKLLGFDSPTLTSMVVAVTNMLFTVVALMVIDKVGRRRILLYSIPFMILGLLLSAWGFSMMKLSTSTFGDDTSGAPPSPAPASNHGAAVVILTSIMLYVAAYAIGLGNVPWMQSELFSLSVRSLGSGAATATCWAANFVVGLSFLPLMDALSPTWTFVLYAAVCVAGNWMVYRVYPETNGLSLEEAAALLERDDWGVDAR</sequence>
<dbReference type="PRINTS" id="PR00171">
    <property type="entry name" value="SUGRTRNSPORT"/>
</dbReference>
<dbReference type="NCBIfam" id="TIGR00879">
    <property type="entry name" value="SP"/>
    <property type="match status" value="1"/>
</dbReference>
<feature type="region of interest" description="Disordered" evidence="8">
    <location>
        <begin position="383"/>
        <end position="402"/>
    </location>
</feature>
<feature type="transmembrane region" description="Helical" evidence="9">
    <location>
        <begin position="664"/>
        <end position="685"/>
    </location>
</feature>
<feature type="transmembrane region" description="Helical" evidence="9">
    <location>
        <begin position="697"/>
        <end position="719"/>
    </location>
</feature>
<dbReference type="GO" id="GO:0005366">
    <property type="term" value="F:myo-inositol:proton symporter activity"/>
    <property type="evidence" value="ECO:0007669"/>
    <property type="project" value="TreeGrafter"/>
</dbReference>
<feature type="compositionally biased region" description="Polar residues" evidence="8">
    <location>
        <begin position="161"/>
        <end position="181"/>
    </location>
</feature>
<evidence type="ECO:0000259" key="10">
    <source>
        <dbReference type="PROSITE" id="PS50850"/>
    </source>
</evidence>
<dbReference type="InterPro" id="IPR005828">
    <property type="entry name" value="MFS_sugar_transport-like"/>
</dbReference>
<dbReference type="InterPro" id="IPR005829">
    <property type="entry name" value="Sugar_transporter_CS"/>
</dbReference>
<evidence type="ECO:0000256" key="1">
    <source>
        <dbReference type="ARBA" id="ARBA00004141"/>
    </source>
</evidence>
<feature type="transmembrane region" description="Helical" evidence="9">
    <location>
        <begin position="1016"/>
        <end position="1034"/>
    </location>
</feature>
<feature type="compositionally biased region" description="Polar residues" evidence="8">
    <location>
        <begin position="132"/>
        <end position="154"/>
    </location>
</feature>
<evidence type="ECO:0000256" key="4">
    <source>
        <dbReference type="ARBA" id="ARBA00022692"/>
    </source>
</evidence>
<dbReference type="Gene3D" id="1.20.1250.20">
    <property type="entry name" value="MFS general substrate transporter like domains"/>
    <property type="match status" value="1"/>
</dbReference>
<evidence type="ECO:0000256" key="3">
    <source>
        <dbReference type="ARBA" id="ARBA00022448"/>
    </source>
</evidence>
<accession>A0AAD9SG03</accession>
<keyword evidence="12" id="KW-1185">Reference proteome</keyword>
<dbReference type="InterPro" id="IPR036259">
    <property type="entry name" value="MFS_trans_sf"/>
</dbReference>
<evidence type="ECO:0000256" key="9">
    <source>
        <dbReference type="SAM" id="Phobius"/>
    </source>
</evidence>
<feature type="transmembrane region" description="Helical" evidence="9">
    <location>
        <begin position="898"/>
        <end position="917"/>
    </location>
</feature>
<feature type="domain" description="Major facilitator superfamily (MFS) profile" evidence="10">
    <location>
        <begin position="570"/>
        <end position="1038"/>
    </location>
</feature>
<feature type="region of interest" description="Disordered" evidence="8">
    <location>
        <begin position="130"/>
        <end position="188"/>
    </location>
</feature>
<feature type="transmembrane region" description="Helical" evidence="9">
    <location>
        <begin position="565"/>
        <end position="583"/>
    </location>
</feature>
<feature type="transmembrane region" description="Helical" evidence="9">
    <location>
        <begin position="869"/>
        <end position="891"/>
    </location>
</feature>
<dbReference type="InterPro" id="IPR044926">
    <property type="entry name" value="RGS_subdomain_2"/>
</dbReference>
<evidence type="ECO:0000256" key="6">
    <source>
        <dbReference type="ARBA" id="ARBA00023136"/>
    </source>
</evidence>
<organism evidence="11 12">
    <name type="scientific">Phomopsis amygdali</name>
    <name type="common">Fusicoccum amygdali</name>
    <dbReference type="NCBI Taxonomy" id="1214568"/>
    <lineage>
        <taxon>Eukaryota</taxon>
        <taxon>Fungi</taxon>
        <taxon>Dikarya</taxon>
        <taxon>Ascomycota</taxon>
        <taxon>Pezizomycotina</taxon>
        <taxon>Sordariomycetes</taxon>
        <taxon>Sordariomycetidae</taxon>
        <taxon>Diaporthales</taxon>
        <taxon>Diaporthaceae</taxon>
        <taxon>Diaporthe</taxon>
    </lineage>
</organism>
<protein>
    <recommendedName>
        <fullName evidence="10">Major facilitator superfamily (MFS) profile domain-containing protein</fullName>
    </recommendedName>
</protein>
<dbReference type="Proteomes" id="UP001265746">
    <property type="component" value="Unassembled WGS sequence"/>
</dbReference>
<dbReference type="InterPro" id="IPR036305">
    <property type="entry name" value="RGS_sf"/>
</dbReference>
<dbReference type="PANTHER" id="PTHR48020">
    <property type="entry name" value="PROTON MYO-INOSITOL COTRANSPORTER"/>
    <property type="match status" value="1"/>
</dbReference>
<evidence type="ECO:0000256" key="7">
    <source>
        <dbReference type="ARBA" id="ARBA00049119"/>
    </source>
</evidence>
<evidence type="ECO:0000313" key="12">
    <source>
        <dbReference type="Proteomes" id="UP001265746"/>
    </source>
</evidence>
<dbReference type="PROSITE" id="PS00216">
    <property type="entry name" value="SUGAR_TRANSPORT_1"/>
    <property type="match status" value="2"/>
</dbReference>
<comment type="similarity">
    <text evidence="2">Belongs to the major facilitator superfamily. Sugar transporter (TC 2.A.1.1) family.</text>
</comment>
<comment type="subcellular location">
    <subcellularLocation>
        <location evidence="1">Membrane</location>
        <topology evidence="1">Multi-pass membrane protein</topology>
    </subcellularLocation>
</comment>
<feature type="transmembrane region" description="Helical" evidence="9">
    <location>
        <begin position="302"/>
        <end position="323"/>
    </location>
</feature>
<dbReference type="EMBL" id="JAUJFL010000003">
    <property type="protein sequence ID" value="KAK2607277.1"/>
    <property type="molecule type" value="Genomic_DNA"/>
</dbReference>
<keyword evidence="6 9" id="KW-0472">Membrane</keyword>
<feature type="transmembrane region" description="Helical" evidence="9">
    <location>
        <begin position="946"/>
        <end position="970"/>
    </location>
</feature>
<dbReference type="InterPro" id="IPR020846">
    <property type="entry name" value="MFS_dom"/>
</dbReference>
<comment type="catalytic activity">
    <reaction evidence="7">
        <text>myo-inositol(out) + H(+)(out) = myo-inositol(in) + H(+)(in)</text>
        <dbReference type="Rhea" id="RHEA:60364"/>
        <dbReference type="ChEBI" id="CHEBI:15378"/>
        <dbReference type="ChEBI" id="CHEBI:17268"/>
    </reaction>
</comment>
<comment type="caution">
    <text evidence="11">The sequence shown here is derived from an EMBL/GenBank/DDBJ whole genome shotgun (WGS) entry which is preliminary data.</text>
</comment>
<feature type="transmembrane region" description="Helical" evidence="9">
    <location>
        <begin position="731"/>
        <end position="749"/>
    </location>
</feature>
<gene>
    <name evidence="11" type="ORF">N8I77_005963</name>
</gene>